<feature type="compositionally biased region" description="Basic residues" evidence="1">
    <location>
        <begin position="209"/>
        <end position="222"/>
    </location>
</feature>
<dbReference type="InterPro" id="IPR000352">
    <property type="entry name" value="Pep_chain_release_fac_I"/>
</dbReference>
<evidence type="ECO:0000259" key="2">
    <source>
        <dbReference type="PROSITE" id="PS00745"/>
    </source>
</evidence>
<gene>
    <name evidence="3" type="ORF">WJX84_011362</name>
</gene>
<reference evidence="3 4" key="1">
    <citation type="journal article" date="2024" name="Nat. Commun.">
        <title>Phylogenomics reveals the evolutionary origins of lichenization in chlorophyte algae.</title>
        <authorList>
            <person name="Puginier C."/>
            <person name="Libourel C."/>
            <person name="Otte J."/>
            <person name="Skaloud P."/>
            <person name="Haon M."/>
            <person name="Grisel S."/>
            <person name="Petersen M."/>
            <person name="Berrin J.G."/>
            <person name="Delaux P.M."/>
            <person name="Dal Grande F."/>
            <person name="Keller J."/>
        </authorList>
    </citation>
    <scope>NUCLEOTIDE SEQUENCE [LARGE SCALE GENOMIC DNA]</scope>
    <source>
        <strain evidence="3 4">SAG 2523</strain>
    </source>
</reference>
<dbReference type="PANTHER" id="PTHR47352">
    <property type="entry name" value="CLASS I PEPTIDE CHAIN RELEASE FACTOR"/>
    <property type="match status" value="1"/>
</dbReference>
<dbReference type="AlphaFoldDB" id="A0AAW1RL79"/>
<dbReference type="GO" id="GO:0003747">
    <property type="term" value="F:translation release factor activity"/>
    <property type="evidence" value="ECO:0007669"/>
    <property type="project" value="InterPro"/>
</dbReference>
<dbReference type="PROSITE" id="PS00745">
    <property type="entry name" value="RF_PROK_I"/>
    <property type="match status" value="1"/>
</dbReference>
<evidence type="ECO:0000313" key="3">
    <source>
        <dbReference type="EMBL" id="KAK9834343.1"/>
    </source>
</evidence>
<feature type="compositionally biased region" description="Basic and acidic residues" evidence="1">
    <location>
        <begin position="199"/>
        <end position="208"/>
    </location>
</feature>
<organism evidence="3 4">
    <name type="scientific">Apatococcus fuscideae</name>
    <dbReference type="NCBI Taxonomy" id="2026836"/>
    <lineage>
        <taxon>Eukaryota</taxon>
        <taxon>Viridiplantae</taxon>
        <taxon>Chlorophyta</taxon>
        <taxon>core chlorophytes</taxon>
        <taxon>Trebouxiophyceae</taxon>
        <taxon>Chlorellales</taxon>
        <taxon>Chlorellaceae</taxon>
        <taxon>Apatococcus</taxon>
    </lineage>
</organism>
<name>A0AAW1RL79_9CHLO</name>
<sequence>MWQVRTSSLLGQLRTSCIHAVSNGISAQQLHLRSFQKVSRLHRQLNALLPACARHPLHQNCCRQSSFIVNAAKKTKSPEDIVKRISRDDVTISFARSGGAGGQNVNKVNTKVDMRLSITNCTWLDEEMKDALTRLEKKRINKEGELVVSSSAQRTQGQNIEDALEKIQSALDRAADSIIPIEEDPEKKKQMAKQLKAANENRLDDKKKKADKKTQRRAKIEF</sequence>
<dbReference type="SUPFAM" id="SSF110916">
    <property type="entry name" value="Peptidyl-tRNA hydrolase domain-like"/>
    <property type="match status" value="1"/>
</dbReference>
<accession>A0AAW1RL79</accession>
<feature type="region of interest" description="Disordered" evidence="1">
    <location>
        <begin position="178"/>
        <end position="222"/>
    </location>
</feature>
<comment type="caution">
    <text evidence="3">The sequence shown here is derived from an EMBL/GenBank/DDBJ whole genome shotgun (WGS) entry which is preliminary data.</text>
</comment>
<evidence type="ECO:0000313" key="4">
    <source>
        <dbReference type="Proteomes" id="UP001485043"/>
    </source>
</evidence>
<evidence type="ECO:0000256" key="1">
    <source>
        <dbReference type="SAM" id="MobiDB-lite"/>
    </source>
</evidence>
<dbReference type="Gene3D" id="3.30.160.20">
    <property type="match status" value="1"/>
</dbReference>
<dbReference type="Pfam" id="PF00472">
    <property type="entry name" value="RF-1"/>
    <property type="match status" value="1"/>
</dbReference>
<proteinExistence type="predicted"/>
<dbReference type="EMBL" id="JALJOV010002113">
    <property type="protein sequence ID" value="KAK9834343.1"/>
    <property type="molecule type" value="Genomic_DNA"/>
</dbReference>
<feature type="domain" description="Prokaryotic-type class I peptide chain release factors" evidence="2">
    <location>
        <begin position="96"/>
        <end position="112"/>
    </location>
</feature>
<dbReference type="Proteomes" id="UP001485043">
    <property type="component" value="Unassembled WGS sequence"/>
</dbReference>
<protein>
    <recommendedName>
        <fullName evidence="2">Prokaryotic-type class I peptide chain release factors domain-containing protein</fullName>
    </recommendedName>
</protein>
<keyword evidence="4" id="KW-1185">Reference proteome</keyword>
<dbReference type="PANTHER" id="PTHR47352:SF1">
    <property type="entry name" value="CLASS I PEPTIDE CHAIN RELEASE FACTOR"/>
    <property type="match status" value="1"/>
</dbReference>